<dbReference type="PANTHER" id="PTHR27005:SF466">
    <property type="entry name" value="NON-FUNCTIONAL PSEUDOKINASE ZED1-LIKE"/>
    <property type="match status" value="1"/>
</dbReference>
<accession>A0ABM0P9M0</accession>
<dbReference type="GeneID" id="103335110"/>
<dbReference type="InterPro" id="IPR011009">
    <property type="entry name" value="Kinase-like_dom_sf"/>
</dbReference>
<gene>
    <name evidence="5" type="primary">LOC103335110</name>
</gene>
<organism evidence="4 5">
    <name type="scientific">Prunus mume</name>
    <name type="common">Japanese apricot</name>
    <name type="synonym">Armeniaca mume</name>
    <dbReference type="NCBI Taxonomy" id="102107"/>
    <lineage>
        <taxon>Eukaryota</taxon>
        <taxon>Viridiplantae</taxon>
        <taxon>Streptophyta</taxon>
        <taxon>Embryophyta</taxon>
        <taxon>Tracheophyta</taxon>
        <taxon>Spermatophyta</taxon>
        <taxon>Magnoliopsida</taxon>
        <taxon>eudicotyledons</taxon>
        <taxon>Gunneridae</taxon>
        <taxon>Pentapetalae</taxon>
        <taxon>rosids</taxon>
        <taxon>fabids</taxon>
        <taxon>Rosales</taxon>
        <taxon>Rosaceae</taxon>
        <taxon>Amygdaloideae</taxon>
        <taxon>Amygdaleae</taxon>
        <taxon>Prunus</taxon>
    </lineage>
</organism>
<dbReference type="Proteomes" id="UP000694861">
    <property type="component" value="Linkage group LG6"/>
</dbReference>
<keyword evidence="1" id="KW-0547">Nucleotide-binding</keyword>
<dbReference type="InterPro" id="IPR000719">
    <property type="entry name" value="Prot_kinase_dom"/>
</dbReference>
<dbReference type="Pfam" id="PF00069">
    <property type="entry name" value="Pkinase"/>
    <property type="match status" value="1"/>
</dbReference>
<keyword evidence="4" id="KW-1185">Reference proteome</keyword>
<evidence type="ECO:0000313" key="5">
    <source>
        <dbReference type="RefSeq" id="XP_008236335.1"/>
    </source>
</evidence>
<dbReference type="InterPro" id="IPR045274">
    <property type="entry name" value="WAK-like"/>
</dbReference>
<feature type="domain" description="Protein kinase" evidence="3">
    <location>
        <begin position="1"/>
        <end position="252"/>
    </location>
</feature>
<evidence type="ECO:0000259" key="3">
    <source>
        <dbReference type="PROSITE" id="PS50011"/>
    </source>
</evidence>
<dbReference type="SUPFAM" id="SSF56112">
    <property type="entry name" value="Protein kinase-like (PK-like)"/>
    <property type="match status" value="1"/>
</dbReference>
<evidence type="ECO:0000256" key="1">
    <source>
        <dbReference type="ARBA" id="ARBA00022741"/>
    </source>
</evidence>
<reference evidence="5" key="2">
    <citation type="submission" date="2025-08" db="UniProtKB">
        <authorList>
            <consortium name="RefSeq"/>
        </authorList>
    </citation>
    <scope>IDENTIFICATION</scope>
</reference>
<dbReference type="RefSeq" id="XP_008236335.1">
    <property type="nucleotide sequence ID" value="XM_008238113.1"/>
</dbReference>
<reference evidence="4" key="1">
    <citation type="journal article" date="2012" name="Nat. Commun.">
        <title>The genome of Prunus mume.</title>
        <authorList>
            <person name="Zhang Q."/>
            <person name="Chen W."/>
            <person name="Sun L."/>
            <person name="Zhao F."/>
            <person name="Huang B."/>
            <person name="Yang W."/>
            <person name="Tao Y."/>
            <person name="Wang J."/>
            <person name="Yuan Z."/>
            <person name="Fan G."/>
            <person name="Xing Z."/>
            <person name="Han C."/>
            <person name="Pan H."/>
            <person name="Zhong X."/>
            <person name="Shi W."/>
            <person name="Liang X."/>
            <person name="Du D."/>
            <person name="Sun F."/>
            <person name="Xu Z."/>
            <person name="Hao R."/>
            <person name="Lv T."/>
            <person name="Lv Y."/>
            <person name="Zheng Z."/>
            <person name="Sun M."/>
            <person name="Luo L."/>
            <person name="Cai M."/>
            <person name="Gao Y."/>
            <person name="Wang J."/>
            <person name="Yin Y."/>
            <person name="Xu X."/>
            <person name="Cheng T."/>
            <person name="Wang J."/>
        </authorList>
    </citation>
    <scope>NUCLEOTIDE SEQUENCE [LARGE SCALE GENOMIC DNA]</scope>
</reference>
<dbReference type="Gene3D" id="1.10.510.10">
    <property type="entry name" value="Transferase(Phosphotransferase) domain 1"/>
    <property type="match status" value="2"/>
</dbReference>
<dbReference type="PROSITE" id="PS51257">
    <property type="entry name" value="PROKAR_LIPOPROTEIN"/>
    <property type="match status" value="1"/>
</dbReference>
<proteinExistence type="predicted"/>
<protein>
    <submittedName>
        <fullName evidence="5">Non-functional pseudokinase ZED1-like</fullName>
    </submittedName>
</protein>
<evidence type="ECO:0000313" key="4">
    <source>
        <dbReference type="Proteomes" id="UP000694861"/>
    </source>
</evidence>
<sequence length="252" mass="27881">MTGRLSLPSTTLGACPMTHGAMRMVLSLAIRDIVISIQMSNHENVLKLLGCCLEFPVPALVLEKAAKGVLKVKGDGSLRGDGSLLLPWKIRLCIAKQLASAVTYLHTALPSPIVHGDLKPGCIFLDHDYVPKLSNFSLSMRSGHISEKTDVYSFGVLLLVFLMGRRAWWLIIRQEGGYSSVIDYMKSHAYQHQAIVDPKILEEVGGNKQVEQQLHDFLELALSCTQDEIEGRPYMSNVARELVRIDESILPS</sequence>
<evidence type="ECO:0000256" key="2">
    <source>
        <dbReference type="ARBA" id="ARBA00022840"/>
    </source>
</evidence>
<dbReference type="PROSITE" id="PS50011">
    <property type="entry name" value="PROTEIN_KINASE_DOM"/>
    <property type="match status" value="1"/>
</dbReference>
<dbReference type="PANTHER" id="PTHR27005">
    <property type="entry name" value="WALL-ASSOCIATED RECEPTOR KINASE-LIKE 21"/>
    <property type="match status" value="1"/>
</dbReference>
<keyword evidence="2" id="KW-0067">ATP-binding</keyword>
<name>A0ABM0P9M0_PRUMU</name>